<organism evidence="1 2">
    <name type="scientific">Dichomitus squalens</name>
    <dbReference type="NCBI Taxonomy" id="114155"/>
    <lineage>
        <taxon>Eukaryota</taxon>
        <taxon>Fungi</taxon>
        <taxon>Dikarya</taxon>
        <taxon>Basidiomycota</taxon>
        <taxon>Agaricomycotina</taxon>
        <taxon>Agaricomycetes</taxon>
        <taxon>Polyporales</taxon>
        <taxon>Polyporaceae</taxon>
        <taxon>Dichomitus</taxon>
    </lineage>
</organism>
<accession>A0A4Q9PN26</accession>
<dbReference type="Proteomes" id="UP000292082">
    <property type="component" value="Unassembled WGS sequence"/>
</dbReference>
<evidence type="ECO:0000313" key="2">
    <source>
        <dbReference type="Proteomes" id="UP000292082"/>
    </source>
</evidence>
<name>A0A4Q9PN26_9APHY</name>
<dbReference type="EMBL" id="ML145166">
    <property type="protein sequence ID" value="TBU55574.1"/>
    <property type="molecule type" value="Genomic_DNA"/>
</dbReference>
<protein>
    <submittedName>
        <fullName evidence="1">Uncharacterized protein</fullName>
    </submittedName>
</protein>
<dbReference type="AlphaFoldDB" id="A0A4Q9PN26"/>
<sequence>MVAASSSYIPRNARLPGKAMASPLRWEGITVIPTVVDAPRFHPSRAEVYLSQSCGHYAKIPDRNSRQRKWGDTQNELSRNIGYVFAPLYSNIQMNTFLEWSGYE</sequence>
<keyword evidence="2" id="KW-1185">Reference proteome</keyword>
<reference evidence="1 2" key="1">
    <citation type="submission" date="2019-01" db="EMBL/GenBank/DDBJ databases">
        <title>Draft genome sequences of three monokaryotic isolates of the white-rot basidiomycete fungus Dichomitus squalens.</title>
        <authorList>
            <consortium name="DOE Joint Genome Institute"/>
            <person name="Lopez S.C."/>
            <person name="Andreopoulos B."/>
            <person name="Pangilinan J."/>
            <person name="Lipzen A."/>
            <person name="Riley R."/>
            <person name="Ahrendt S."/>
            <person name="Ng V."/>
            <person name="Barry K."/>
            <person name="Daum C."/>
            <person name="Grigoriev I.V."/>
            <person name="Hilden K.S."/>
            <person name="Makela M.R."/>
            <person name="de Vries R.P."/>
        </authorList>
    </citation>
    <scope>NUCLEOTIDE SEQUENCE [LARGE SCALE GENOMIC DNA]</scope>
    <source>
        <strain evidence="1 2">CBS 464.89</strain>
    </source>
</reference>
<gene>
    <name evidence="1" type="ORF">BD310DRAFT_678838</name>
</gene>
<evidence type="ECO:0000313" key="1">
    <source>
        <dbReference type="EMBL" id="TBU55574.1"/>
    </source>
</evidence>
<proteinExistence type="predicted"/>